<name>E9HAS5_DAPPU</name>
<dbReference type="PANTHER" id="PTHR24258:SF140">
    <property type="entry name" value="BCDNA.GH08420-RELATED"/>
    <property type="match status" value="1"/>
</dbReference>
<feature type="domain" description="Peptidase S1" evidence="4">
    <location>
        <begin position="27"/>
        <end position="259"/>
    </location>
</feature>
<dbReference type="Proteomes" id="UP000000305">
    <property type="component" value="Unassembled WGS sequence"/>
</dbReference>
<evidence type="ECO:0000256" key="3">
    <source>
        <dbReference type="SAM" id="SignalP"/>
    </source>
</evidence>
<dbReference type="InterPro" id="IPR001254">
    <property type="entry name" value="Trypsin_dom"/>
</dbReference>
<keyword evidence="1" id="KW-1015">Disulfide bond</keyword>
<keyword evidence="3" id="KW-0732">Signal</keyword>
<dbReference type="Gene3D" id="2.40.10.10">
    <property type="entry name" value="Trypsin-like serine proteases"/>
    <property type="match status" value="1"/>
</dbReference>
<keyword evidence="6" id="KW-1185">Reference proteome</keyword>
<proteinExistence type="predicted"/>
<dbReference type="GO" id="GO:0004252">
    <property type="term" value="F:serine-type endopeptidase activity"/>
    <property type="evidence" value="ECO:0007669"/>
    <property type="project" value="InterPro"/>
</dbReference>
<dbReference type="OrthoDB" id="6358644at2759"/>
<feature type="chain" id="PRO_5003237956" description="Peptidase S1 domain-containing protein" evidence="3">
    <location>
        <begin position="18"/>
        <end position="306"/>
    </location>
</feature>
<dbReference type="HOGENOM" id="CLU_006842_7_0_1"/>
<evidence type="ECO:0000313" key="5">
    <source>
        <dbReference type="EMBL" id="EFX71079.1"/>
    </source>
</evidence>
<organism evidence="5 6">
    <name type="scientific">Daphnia pulex</name>
    <name type="common">Water flea</name>
    <dbReference type="NCBI Taxonomy" id="6669"/>
    <lineage>
        <taxon>Eukaryota</taxon>
        <taxon>Metazoa</taxon>
        <taxon>Ecdysozoa</taxon>
        <taxon>Arthropoda</taxon>
        <taxon>Crustacea</taxon>
        <taxon>Branchiopoda</taxon>
        <taxon>Diplostraca</taxon>
        <taxon>Cladocera</taxon>
        <taxon>Anomopoda</taxon>
        <taxon>Daphniidae</taxon>
        <taxon>Daphnia</taxon>
    </lineage>
</organism>
<dbReference type="PRINTS" id="PR00722">
    <property type="entry name" value="CHYMOTRYPSIN"/>
</dbReference>
<dbReference type="Pfam" id="PF00089">
    <property type="entry name" value="Trypsin"/>
    <property type="match status" value="1"/>
</dbReference>
<dbReference type="InterPro" id="IPR001314">
    <property type="entry name" value="Peptidase_S1A"/>
</dbReference>
<dbReference type="FunCoup" id="E9HAS5">
    <property type="interactions" value="79"/>
</dbReference>
<evidence type="ECO:0000313" key="6">
    <source>
        <dbReference type="Proteomes" id="UP000000305"/>
    </source>
</evidence>
<reference evidence="5 6" key="1">
    <citation type="journal article" date="2011" name="Science">
        <title>The ecoresponsive genome of Daphnia pulex.</title>
        <authorList>
            <person name="Colbourne J.K."/>
            <person name="Pfrender M.E."/>
            <person name="Gilbert D."/>
            <person name="Thomas W.K."/>
            <person name="Tucker A."/>
            <person name="Oakley T.H."/>
            <person name="Tokishita S."/>
            <person name="Aerts A."/>
            <person name="Arnold G.J."/>
            <person name="Basu M.K."/>
            <person name="Bauer D.J."/>
            <person name="Caceres C.E."/>
            <person name="Carmel L."/>
            <person name="Casola C."/>
            <person name="Choi J.H."/>
            <person name="Detter J.C."/>
            <person name="Dong Q."/>
            <person name="Dusheyko S."/>
            <person name="Eads B.D."/>
            <person name="Frohlich T."/>
            <person name="Geiler-Samerotte K.A."/>
            <person name="Gerlach D."/>
            <person name="Hatcher P."/>
            <person name="Jogdeo S."/>
            <person name="Krijgsveld J."/>
            <person name="Kriventseva E.V."/>
            <person name="Kultz D."/>
            <person name="Laforsch C."/>
            <person name="Lindquist E."/>
            <person name="Lopez J."/>
            <person name="Manak J.R."/>
            <person name="Muller J."/>
            <person name="Pangilinan J."/>
            <person name="Patwardhan R.P."/>
            <person name="Pitluck S."/>
            <person name="Pritham E.J."/>
            <person name="Rechtsteiner A."/>
            <person name="Rho M."/>
            <person name="Rogozin I.B."/>
            <person name="Sakarya O."/>
            <person name="Salamov A."/>
            <person name="Schaack S."/>
            <person name="Shapiro H."/>
            <person name="Shiga Y."/>
            <person name="Skalitzky C."/>
            <person name="Smith Z."/>
            <person name="Souvorov A."/>
            <person name="Sung W."/>
            <person name="Tang Z."/>
            <person name="Tsuchiya D."/>
            <person name="Tu H."/>
            <person name="Vos H."/>
            <person name="Wang M."/>
            <person name="Wolf Y.I."/>
            <person name="Yamagata H."/>
            <person name="Yamada T."/>
            <person name="Ye Y."/>
            <person name="Shaw J.R."/>
            <person name="Andrews J."/>
            <person name="Crease T.J."/>
            <person name="Tang H."/>
            <person name="Lucas S.M."/>
            <person name="Robertson H.M."/>
            <person name="Bork P."/>
            <person name="Koonin E.V."/>
            <person name="Zdobnov E.M."/>
            <person name="Grigoriev I.V."/>
            <person name="Lynch M."/>
            <person name="Boore J.L."/>
        </authorList>
    </citation>
    <scope>NUCLEOTIDE SEQUENCE [LARGE SCALE GENOMIC DNA]</scope>
</reference>
<feature type="region of interest" description="Disordered" evidence="2">
    <location>
        <begin position="264"/>
        <end position="288"/>
    </location>
</feature>
<feature type="compositionally biased region" description="Polar residues" evidence="2">
    <location>
        <begin position="264"/>
        <end position="276"/>
    </location>
</feature>
<dbReference type="InterPro" id="IPR009003">
    <property type="entry name" value="Peptidase_S1_PA"/>
</dbReference>
<evidence type="ECO:0000256" key="1">
    <source>
        <dbReference type="ARBA" id="ARBA00023157"/>
    </source>
</evidence>
<dbReference type="PANTHER" id="PTHR24258">
    <property type="entry name" value="SERINE PROTEASE-RELATED"/>
    <property type="match status" value="1"/>
</dbReference>
<dbReference type="eggNOG" id="KOG3627">
    <property type="taxonomic scope" value="Eukaryota"/>
</dbReference>
<dbReference type="STRING" id="6669.E9HAS5"/>
<dbReference type="PhylomeDB" id="E9HAS5"/>
<dbReference type="CDD" id="cd00190">
    <property type="entry name" value="Tryp_SPc"/>
    <property type="match status" value="1"/>
</dbReference>
<evidence type="ECO:0000259" key="4">
    <source>
        <dbReference type="PROSITE" id="PS50240"/>
    </source>
</evidence>
<protein>
    <recommendedName>
        <fullName evidence="4">Peptidase S1 domain-containing protein</fullName>
    </recommendedName>
</protein>
<feature type="compositionally biased region" description="Low complexity" evidence="2">
    <location>
        <begin position="277"/>
        <end position="288"/>
    </location>
</feature>
<sequence length="306" mass="32511">MSNYVLLLAVLICSATGFPANSNNGRITGGGLASPGQFPYVVSVTEDGRHFCGGFIYSQGWIVTTASCVSGKSASKLRVVVGQQELTIVDPYEETISIYQIHVIDRYNSTTQVNDVALLQLMQNISFSSPDQVYFINYDELDATQPEGTTVGWGATQEGGFESTKLRYASMSISNTKTCGDYSEQEFQTGTMICADTSAATPDAGAPCQYDEGSPMIQTNYGKPVAVGIMSKNRGCSVDLPSVYTRLSVYYAWFSQVAGQQPVDSLTTTSAGPTDPNTGSTSTTAAISTTSGANTCSSIILHHLDG</sequence>
<dbReference type="PROSITE" id="PS50240">
    <property type="entry name" value="TRYPSIN_DOM"/>
    <property type="match status" value="1"/>
</dbReference>
<accession>E9HAS5</accession>
<dbReference type="KEGG" id="dpx:DAPPUDRAFT_327447"/>
<dbReference type="SMART" id="SM00020">
    <property type="entry name" value="Tryp_SPc"/>
    <property type="match status" value="1"/>
</dbReference>
<dbReference type="OMA" id="RIHTINM"/>
<dbReference type="InParanoid" id="E9HAS5"/>
<gene>
    <name evidence="5" type="ORF">DAPPUDRAFT_327447</name>
</gene>
<dbReference type="EMBL" id="GL732613">
    <property type="protein sequence ID" value="EFX71079.1"/>
    <property type="molecule type" value="Genomic_DNA"/>
</dbReference>
<dbReference type="SUPFAM" id="SSF50494">
    <property type="entry name" value="Trypsin-like serine proteases"/>
    <property type="match status" value="1"/>
</dbReference>
<dbReference type="InterPro" id="IPR043504">
    <property type="entry name" value="Peptidase_S1_PA_chymotrypsin"/>
</dbReference>
<dbReference type="FunFam" id="2.40.10.10:FF:000068">
    <property type="entry name" value="transmembrane protease serine 2"/>
    <property type="match status" value="1"/>
</dbReference>
<evidence type="ECO:0000256" key="2">
    <source>
        <dbReference type="SAM" id="MobiDB-lite"/>
    </source>
</evidence>
<dbReference type="GO" id="GO:0006508">
    <property type="term" value="P:proteolysis"/>
    <property type="evidence" value="ECO:0007669"/>
    <property type="project" value="InterPro"/>
</dbReference>
<dbReference type="AlphaFoldDB" id="E9HAS5"/>
<feature type="signal peptide" evidence="3">
    <location>
        <begin position="1"/>
        <end position="17"/>
    </location>
</feature>